<gene>
    <name evidence="1" type="ORF">SAMN06295879_0246</name>
</gene>
<name>A0A1T4WU33_9MICO</name>
<proteinExistence type="predicted"/>
<accession>A0A1T4WU33</accession>
<evidence type="ECO:0000313" key="2">
    <source>
        <dbReference type="Proteomes" id="UP000189735"/>
    </source>
</evidence>
<organism evidence="1 2">
    <name type="scientific">Agreia bicolorata</name>
    <dbReference type="NCBI Taxonomy" id="110935"/>
    <lineage>
        <taxon>Bacteria</taxon>
        <taxon>Bacillati</taxon>
        <taxon>Actinomycetota</taxon>
        <taxon>Actinomycetes</taxon>
        <taxon>Micrococcales</taxon>
        <taxon>Microbacteriaceae</taxon>
        <taxon>Agreia</taxon>
    </lineage>
</organism>
<dbReference type="EMBL" id="FUYG01000001">
    <property type="protein sequence ID" value="SKA80814.1"/>
    <property type="molecule type" value="Genomic_DNA"/>
</dbReference>
<dbReference type="AlphaFoldDB" id="A0A1T4WU33"/>
<dbReference type="Proteomes" id="UP000189735">
    <property type="component" value="Unassembled WGS sequence"/>
</dbReference>
<reference evidence="2" key="1">
    <citation type="submission" date="2017-02" db="EMBL/GenBank/DDBJ databases">
        <authorList>
            <person name="Varghese N."/>
            <person name="Submissions S."/>
        </authorList>
    </citation>
    <scope>NUCLEOTIDE SEQUENCE [LARGE SCALE GENOMIC DNA]</scope>
    <source>
        <strain evidence="2">VKM Ac-2052</strain>
    </source>
</reference>
<protein>
    <submittedName>
        <fullName evidence="1">Uncharacterized protein</fullName>
    </submittedName>
</protein>
<evidence type="ECO:0000313" key="1">
    <source>
        <dbReference type="EMBL" id="SKA80814.1"/>
    </source>
</evidence>
<sequence length="136" mass="14191">MFGLAVVAIQLVSESSSGVGCIEHRDFDEASCVAIRHQKGVHYIGAATSGEIPNPSAVVASEAHFVKALSMNVQHVDEVRFPPTLGQLVIGCSIPKAISGVVLVTSALSNHPLKLDGRMVRATHAQPPLTATVTAT</sequence>